<evidence type="ECO:0000313" key="2">
    <source>
        <dbReference type="Proteomes" id="UP001055072"/>
    </source>
</evidence>
<comment type="caution">
    <text evidence="1">The sequence shown here is derived from an EMBL/GenBank/DDBJ whole genome shotgun (WGS) entry which is preliminary data.</text>
</comment>
<organism evidence="1 2">
    <name type="scientific">Irpex rosettiformis</name>
    <dbReference type="NCBI Taxonomy" id="378272"/>
    <lineage>
        <taxon>Eukaryota</taxon>
        <taxon>Fungi</taxon>
        <taxon>Dikarya</taxon>
        <taxon>Basidiomycota</taxon>
        <taxon>Agaricomycotina</taxon>
        <taxon>Agaricomycetes</taxon>
        <taxon>Polyporales</taxon>
        <taxon>Irpicaceae</taxon>
        <taxon>Irpex</taxon>
    </lineage>
</organism>
<sequence length="77" mass="8597">MSAALALEEVKEDLRGSTEDSPRWDQMTNSTSKATRLVDIGANGFNPQFKQALTISRKEMHSELMAGSLKMFSNPRH</sequence>
<reference evidence="1" key="1">
    <citation type="journal article" date="2021" name="Environ. Microbiol.">
        <title>Gene family expansions and transcriptome signatures uncover fungal adaptations to wood decay.</title>
        <authorList>
            <person name="Hage H."/>
            <person name="Miyauchi S."/>
            <person name="Viragh M."/>
            <person name="Drula E."/>
            <person name="Min B."/>
            <person name="Chaduli D."/>
            <person name="Navarro D."/>
            <person name="Favel A."/>
            <person name="Norest M."/>
            <person name="Lesage-Meessen L."/>
            <person name="Balint B."/>
            <person name="Merenyi Z."/>
            <person name="de Eugenio L."/>
            <person name="Morin E."/>
            <person name="Martinez A.T."/>
            <person name="Baldrian P."/>
            <person name="Stursova M."/>
            <person name="Martinez M.J."/>
            <person name="Novotny C."/>
            <person name="Magnuson J.K."/>
            <person name="Spatafora J.W."/>
            <person name="Maurice S."/>
            <person name="Pangilinan J."/>
            <person name="Andreopoulos W."/>
            <person name="LaButti K."/>
            <person name="Hundley H."/>
            <person name="Na H."/>
            <person name="Kuo A."/>
            <person name="Barry K."/>
            <person name="Lipzen A."/>
            <person name="Henrissat B."/>
            <person name="Riley R."/>
            <person name="Ahrendt S."/>
            <person name="Nagy L.G."/>
            <person name="Grigoriev I.V."/>
            <person name="Martin F."/>
            <person name="Rosso M.N."/>
        </authorList>
    </citation>
    <scope>NUCLEOTIDE SEQUENCE</scope>
    <source>
        <strain evidence="1">CBS 384.51</strain>
    </source>
</reference>
<gene>
    <name evidence="1" type="ORF">BDY19DRAFT_993145</name>
</gene>
<dbReference type="EMBL" id="MU274910">
    <property type="protein sequence ID" value="KAI0089558.1"/>
    <property type="molecule type" value="Genomic_DNA"/>
</dbReference>
<name>A0ACB8U5M5_9APHY</name>
<proteinExistence type="predicted"/>
<evidence type="ECO:0000313" key="1">
    <source>
        <dbReference type="EMBL" id="KAI0089558.1"/>
    </source>
</evidence>
<accession>A0ACB8U5M5</accession>
<dbReference type="Proteomes" id="UP001055072">
    <property type="component" value="Unassembled WGS sequence"/>
</dbReference>
<protein>
    <submittedName>
        <fullName evidence="1">Uncharacterized protein</fullName>
    </submittedName>
</protein>
<keyword evidence="2" id="KW-1185">Reference proteome</keyword>